<protein>
    <submittedName>
        <fullName evidence="1">Uncharacterized protein</fullName>
    </submittedName>
</protein>
<organism evidence="1">
    <name type="scientific">marine sediment metagenome</name>
    <dbReference type="NCBI Taxonomy" id="412755"/>
    <lineage>
        <taxon>unclassified sequences</taxon>
        <taxon>metagenomes</taxon>
        <taxon>ecological metagenomes</taxon>
    </lineage>
</organism>
<reference evidence="1" key="1">
    <citation type="journal article" date="2014" name="Front. Microbiol.">
        <title>High frequency of phylogenetically diverse reductive dehalogenase-homologous genes in deep subseafloor sedimentary metagenomes.</title>
        <authorList>
            <person name="Kawai M."/>
            <person name="Futagami T."/>
            <person name="Toyoda A."/>
            <person name="Takaki Y."/>
            <person name="Nishi S."/>
            <person name="Hori S."/>
            <person name="Arai W."/>
            <person name="Tsubouchi T."/>
            <person name="Morono Y."/>
            <person name="Uchiyama I."/>
            <person name="Ito T."/>
            <person name="Fujiyama A."/>
            <person name="Inagaki F."/>
            <person name="Takami H."/>
        </authorList>
    </citation>
    <scope>NUCLEOTIDE SEQUENCE</scope>
    <source>
        <strain evidence="1">Expedition CK06-06</strain>
    </source>
</reference>
<proteinExistence type="predicted"/>
<comment type="caution">
    <text evidence="1">The sequence shown here is derived from an EMBL/GenBank/DDBJ whole genome shotgun (WGS) entry which is preliminary data.</text>
</comment>
<dbReference type="AlphaFoldDB" id="X1EX22"/>
<name>X1EX22_9ZZZZ</name>
<gene>
    <name evidence="1" type="ORF">S01H4_54435</name>
</gene>
<dbReference type="EMBL" id="BART01031327">
    <property type="protein sequence ID" value="GAH13163.1"/>
    <property type="molecule type" value="Genomic_DNA"/>
</dbReference>
<evidence type="ECO:0000313" key="1">
    <source>
        <dbReference type="EMBL" id="GAH13163.1"/>
    </source>
</evidence>
<feature type="non-terminal residue" evidence="1">
    <location>
        <position position="54"/>
    </location>
</feature>
<accession>X1EX22</accession>
<sequence>MGEPGNWADLIICDMPGIEVECYEGAWETLEQMKKEKPVAAKTAATIDMSPRTQ</sequence>